<reference evidence="2" key="1">
    <citation type="submission" date="2023-06" db="EMBL/GenBank/DDBJ databases">
        <title>Genome-scale phylogeny and comparative genomics of the fungal order Sordariales.</title>
        <authorList>
            <consortium name="Lawrence Berkeley National Laboratory"/>
            <person name="Hensen N."/>
            <person name="Bonometti L."/>
            <person name="Westerberg I."/>
            <person name="Brannstrom I.O."/>
            <person name="Guillou S."/>
            <person name="Cros-Aarteil S."/>
            <person name="Calhoun S."/>
            <person name="Haridas S."/>
            <person name="Kuo A."/>
            <person name="Mondo S."/>
            <person name="Pangilinan J."/>
            <person name="Riley R."/>
            <person name="LaButti K."/>
            <person name="Andreopoulos B."/>
            <person name="Lipzen A."/>
            <person name="Chen C."/>
            <person name="Yanf M."/>
            <person name="Daum C."/>
            <person name="Ng V."/>
            <person name="Clum A."/>
            <person name="Steindorff A."/>
            <person name="Ohm R."/>
            <person name="Martin F."/>
            <person name="Silar P."/>
            <person name="Natvig D."/>
            <person name="Lalanne C."/>
            <person name="Gautier V."/>
            <person name="Ament-velasquez S.L."/>
            <person name="Kruys A."/>
            <person name="Hutchinson M.I."/>
            <person name="Powell A.J."/>
            <person name="Barry K."/>
            <person name="Miller A.N."/>
            <person name="Grigoriev I.V."/>
            <person name="Debuchy R."/>
            <person name="Gladieux P."/>
            <person name="Thoren M.H."/>
            <person name="Johannesson H."/>
        </authorList>
    </citation>
    <scope>NUCLEOTIDE SEQUENCE</scope>
    <source>
        <strain evidence="2">SMH3187-1</strain>
    </source>
</reference>
<feature type="transmembrane region" description="Helical" evidence="1">
    <location>
        <begin position="102"/>
        <end position="120"/>
    </location>
</feature>
<dbReference type="EMBL" id="JAUKUD010000001">
    <property type="protein sequence ID" value="KAK0753916.1"/>
    <property type="molecule type" value="Genomic_DNA"/>
</dbReference>
<evidence type="ECO:0000313" key="2">
    <source>
        <dbReference type="EMBL" id="KAK0753916.1"/>
    </source>
</evidence>
<organism evidence="2 3">
    <name type="scientific">Schizothecium vesticola</name>
    <dbReference type="NCBI Taxonomy" id="314040"/>
    <lineage>
        <taxon>Eukaryota</taxon>
        <taxon>Fungi</taxon>
        <taxon>Dikarya</taxon>
        <taxon>Ascomycota</taxon>
        <taxon>Pezizomycotina</taxon>
        <taxon>Sordariomycetes</taxon>
        <taxon>Sordariomycetidae</taxon>
        <taxon>Sordariales</taxon>
        <taxon>Schizotheciaceae</taxon>
        <taxon>Schizothecium</taxon>
    </lineage>
</organism>
<name>A0AA40KCL4_9PEZI</name>
<dbReference type="Proteomes" id="UP001172155">
    <property type="component" value="Unassembled WGS sequence"/>
</dbReference>
<accession>A0AA40KCL4</accession>
<gene>
    <name evidence="2" type="ORF">B0T18DRAFT_398080</name>
</gene>
<protein>
    <submittedName>
        <fullName evidence="2">Uncharacterized protein</fullName>
    </submittedName>
</protein>
<evidence type="ECO:0000256" key="1">
    <source>
        <dbReference type="SAM" id="Phobius"/>
    </source>
</evidence>
<keyword evidence="1" id="KW-0472">Membrane</keyword>
<evidence type="ECO:0000313" key="3">
    <source>
        <dbReference type="Proteomes" id="UP001172155"/>
    </source>
</evidence>
<dbReference type="AlphaFoldDB" id="A0AA40KCL4"/>
<keyword evidence="1" id="KW-0812">Transmembrane</keyword>
<proteinExistence type="predicted"/>
<comment type="caution">
    <text evidence="2">The sequence shown here is derived from an EMBL/GenBank/DDBJ whole genome shotgun (WGS) entry which is preliminary data.</text>
</comment>
<keyword evidence="1" id="KW-1133">Transmembrane helix</keyword>
<keyword evidence="3" id="KW-1185">Reference proteome</keyword>
<sequence length="203" mass="22610">MRSNSSFRVPLHVPEPACYALESWSSPAFYALGFFFPSSPSCPHFLHFMRSILLSSFHSPCPLGLPSRAFYAPGLGGLQPPNLLIPALRQPSSSHQALLHDAFYASPGLLGLFLLFIAAAMTLQVGRQCDWGSRSLKRCMYHGCLAVIRICLDFANLRASDVGWRRLWVPTARPRKSVRYEFGLLDAWLGWGCLWLLPQSSLG</sequence>